<reference evidence="4" key="2">
    <citation type="submission" date="2025-09" db="UniProtKB">
        <authorList>
            <consortium name="Ensembl"/>
        </authorList>
    </citation>
    <scope>IDENTIFICATION</scope>
</reference>
<dbReference type="PANTHER" id="PTHR10806">
    <property type="entry name" value="SIGNAL PEPTIDASE COMPLEX CATALYTIC SUBUNIT SEC11"/>
    <property type="match status" value="1"/>
</dbReference>
<dbReference type="GO" id="GO:0005787">
    <property type="term" value="C:signal peptidase complex"/>
    <property type="evidence" value="ECO:0007669"/>
    <property type="project" value="TreeGrafter"/>
</dbReference>
<keyword evidence="2" id="KW-0378">Hydrolase</keyword>
<dbReference type="InterPro" id="IPR001733">
    <property type="entry name" value="Peptidase_S26B"/>
</dbReference>
<evidence type="ECO:0000256" key="1">
    <source>
        <dbReference type="ARBA" id="ARBA00004606"/>
    </source>
</evidence>
<protein>
    <recommendedName>
        <fullName evidence="6">Signal peptidase I</fullName>
    </recommendedName>
</protein>
<comment type="subcellular location">
    <subcellularLocation>
        <location evidence="1">Membrane</location>
        <topology evidence="1">Single-pass type II membrane protein</topology>
    </subcellularLocation>
</comment>
<feature type="transmembrane region" description="Helical" evidence="3">
    <location>
        <begin position="36"/>
        <end position="57"/>
    </location>
</feature>
<keyword evidence="3" id="KW-0812">Transmembrane</keyword>
<keyword evidence="3" id="KW-0472">Membrane</keyword>
<feature type="transmembrane region" description="Helical" evidence="3">
    <location>
        <begin position="6"/>
        <end position="24"/>
    </location>
</feature>
<dbReference type="AlphaFoldDB" id="A0A8C8YM70"/>
<evidence type="ECO:0000313" key="4">
    <source>
        <dbReference type="Ensembl" id="ENSPSMP00000001753.1"/>
    </source>
</evidence>
<reference evidence="4" key="1">
    <citation type="submission" date="2025-08" db="UniProtKB">
        <authorList>
            <consortium name="Ensembl"/>
        </authorList>
    </citation>
    <scope>IDENTIFICATION</scope>
</reference>
<dbReference type="GO" id="GO:0006465">
    <property type="term" value="P:signal peptide processing"/>
    <property type="evidence" value="ECO:0007669"/>
    <property type="project" value="InterPro"/>
</dbReference>
<keyword evidence="3" id="KW-1133">Transmembrane helix</keyword>
<evidence type="ECO:0000313" key="5">
    <source>
        <dbReference type="Proteomes" id="UP000694414"/>
    </source>
</evidence>
<dbReference type="Proteomes" id="UP000694414">
    <property type="component" value="Unplaced"/>
</dbReference>
<name>A0A8C8YM70_PROSS</name>
<proteinExistence type="predicted"/>
<organism evidence="4 5">
    <name type="scientific">Prolemur simus</name>
    <name type="common">Greater bamboo lemur</name>
    <name type="synonym">Hapalemur simus</name>
    <dbReference type="NCBI Taxonomy" id="1328070"/>
    <lineage>
        <taxon>Eukaryota</taxon>
        <taxon>Metazoa</taxon>
        <taxon>Chordata</taxon>
        <taxon>Craniata</taxon>
        <taxon>Vertebrata</taxon>
        <taxon>Euteleostomi</taxon>
        <taxon>Mammalia</taxon>
        <taxon>Eutheria</taxon>
        <taxon>Euarchontoglires</taxon>
        <taxon>Primates</taxon>
        <taxon>Strepsirrhini</taxon>
        <taxon>Lemuriformes</taxon>
        <taxon>Lemuridae</taxon>
        <taxon>Prolemur</taxon>
    </lineage>
</organism>
<dbReference type="CDD" id="cd06462">
    <property type="entry name" value="Peptidase_S24_S26"/>
    <property type="match status" value="1"/>
</dbReference>
<dbReference type="GO" id="GO:0008233">
    <property type="term" value="F:peptidase activity"/>
    <property type="evidence" value="ECO:0007669"/>
    <property type="project" value="UniProtKB-KW"/>
</dbReference>
<dbReference type="Ensembl" id="ENSPSMT00000002047.1">
    <property type="protein sequence ID" value="ENSPSMP00000001753.1"/>
    <property type="gene ID" value="ENSPSMG00000001319.1"/>
</dbReference>
<sequence length="187" mass="21605">MIETSYLSPAHVLIAVPAMLLLDFLEDVQWMTKWKLYYQVLNFGIIVSSALMVWKGLMVINGSERPFVRGDLLFLTYRVEDPIQVGEIAVFRIEGQEILTVHPGLMIHEKQNGHNKFLTKGDSNMVDDRGLHIQEHWLEKKDFMGRAKGFVSYVGIVMSLTNDYPKCKYIVLFSLVLFVLKRERKTP</sequence>
<evidence type="ECO:0000256" key="3">
    <source>
        <dbReference type="SAM" id="Phobius"/>
    </source>
</evidence>
<evidence type="ECO:0000256" key="2">
    <source>
        <dbReference type="ARBA" id="ARBA00022670"/>
    </source>
</evidence>
<evidence type="ECO:0008006" key="6">
    <source>
        <dbReference type="Google" id="ProtNLM"/>
    </source>
</evidence>
<keyword evidence="5" id="KW-1185">Reference proteome</keyword>
<dbReference type="PANTHER" id="PTHR10806:SF28">
    <property type="entry name" value="SIGNAL PEPTIDASE COMPLEX CATALYTIC SUBUNIT SEC11B-RELATED"/>
    <property type="match status" value="1"/>
</dbReference>
<dbReference type="GeneTree" id="ENSGT00390000015600"/>
<keyword evidence="2" id="KW-0645">Protease</keyword>
<accession>A0A8C8YM70</accession>